<dbReference type="CDD" id="cd00082">
    <property type="entry name" value="HisKA"/>
    <property type="match status" value="1"/>
</dbReference>
<dbReference type="CDD" id="cd01949">
    <property type="entry name" value="GGDEF"/>
    <property type="match status" value="1"/>
</dbReference>
<keyword evidence="9" id="KW-1185">Reference proteome</keyword>
<dbReference type="GO" id="GO:0043709">
    <property type="term" value="P:cell adhesion involved in single-species biofilm formation"/>
    <property type="evidence" value="ECO:0007669"/>
    <property type="project" value="TreeGrafter"/>
</dbReference>
<dbReference type="NCBIfam" id="TIGR00254">
    <property type="entry name" value="GGDEF"/>
    <property type="match status" value="1"/>
</dbReference>
<evidence type="ECO:0000256" key="1">
    <source>
        <dbReference type="ARBA" id="ARBA00000085"/>
    </source>
</evidence>
<dbReference type="Pfam" id="PF00512">
    <property type="entry name" value="HisKA"/>
    <property type="match status" value="1"/>
</dbReference>
<dbReference type="eggNOG" id="COG0642">
    <property type="taxonomic scope" value="Bacteria"/>
</dbReference>
<dbReference type="InterPro" id="IPR043128">
    <property type="entry name" value="Rev_trsase/Diguanyl_cyclase"/>
</dbReference>
<dbReference type="SMART" id="SM00267">
    <property type="entry name" value="GGDEF"/>
    <property type="match status" value="1"/>
</dbReference>
<dbReference type="GO" id="GO:0052621">
    <property type="term" value="F:diguanylate cyclase activity"/>
    <property type="evidence" value="ECO:0007669"/>
    <property type="project" value="UniProtKB-EC"/>
</dbReference>
<dbReference type="InterPro" id="IPR036097">
    <property type="entry name" value="HisK_dim/P_sf"/>
</dbReference>
<dbReference type="InterPro" id="IPR000160">
    <property type="entry name" value="GGDEF_dom"/>
</dbReference>
<dbReference type="InterPro" id="IPR003661">
    <property type="entry name" value="HisK_dim/P_dom"/>
</dbReference>
<dbReference type="HOGENOM" id="CLU_592850_0_0_6"/>
<dbReference type="FunFam" id="3.30.70.270:FF:000001">
    <property type="entry name" value="Diguanylate cyclase domain protein"/>
    <property type="match status" value="1"/>
</dbReference>
<protein>
    <submittedName>
        <fullName evidence="8">Response regulator receiver modulated diguanylate cyclase</fullName>
    </submittedName>
</protein>
<dbReference type="PROSITE" id="PS50887">
    <property type="entry name" value="GGDEF"/>
    <property type="match status" value="1"/>
</dbReference>
<dbReference type="Proteomes" id="UP000009102">
    <property type="component" value="Chromosome"/>
</dbReference>
<dbReference type="GO" id="GO:0005886">
    <property type="term" value="C:plasma membrane"/>
    <property type="evidence" value="ECO:0007669"/>
    <property type="project" value="TreeGrafter"/>
</dbReference>
<dbReference type="SMART" id="SM00448">
    <property type="entry name" value="REC"/>
    <property type="match status" value="1"/>
</dbReference>
<accession>D0KWK0</accession>
<feature type="region of interest" description="Disordered" evidence="5">
    <location>
        <begin position="131"/>
        <end position="156"/>
    </location>
</feature>
<dbReference type="CDD" id="cd17574">
    <property type="entry name" value="REC_OmpR"/>
    <property type="match status" value="1"/>
</dbReference>
<evidence type="ECO:0000256" key="5">
    <source>
        <dbReference type="SAM" id="MobiDB-lite"/>
    </source>
</evidence>
<dbReference type="PROSITE" id="PS50110">
    <property type="entry name" value="RESPONSE_REGULATORY"/>
    <property type="match status" value="1"/>
</dbReference>
<evidence type="ECO:0000256" key="4">
    <source>
        <dbReference type="PROSITE-ProRule" id="PRU00169"/>
    </source>
</evidence>
<dbReference type="eggNOG" id="COG3706">
    <property type="taxonomic scope" value="Bacteria"/>
</dbReference>
<evidence type="ECO:0000256" key="3">
    <source>
        <dbReference type="ARBA" id="ARBA00034247"/>
    </source>
</evidence>
<dbReference type="SUPFAM" id="SSF55073">
    <property type="entry name" value="Nucleotide cyclase"/>
    <property type="match status" value="1"/>
</dbReference>
<comment type="catalytic activity">
    <reaction evidence="1">
        <text>ATP + protein L-histidine = ADP + protein N-phospho-L-histidine.</text>
        <dbReference type="EC" id="2.7.13.3"/>
    </reaction>
</comment>
<reference evidence="8 9" key="1">
    <citation type="submission" date="2009-10" db="EMBL/GenBank/DDBJ databases">
        <title>Complete sequence of Halothiobacillus neapolitanus c2.</title>
        <authorList>
            <consortium name="US DOE Joint Genome Institute"/>
            <person name="Lucas S."/>
            <person name="Copeland A."/>
            <person name="Lapidus A."/>
            <person name="Glavina del Rio T."/>
            <person name="Tice H."/>
            <person name="Bruce D."/>
            <person name="Goodwin L."/>
            <person name="Pitluck S."/>
            <person name="Davenport K."/>
            <person name="Brettin T."/>
            <person name="Detter J.C."/>
            <person name="Han C."/>
            <person name="Tapia R."/>
            <person name="Larimer F."/>
            <person name="Land M."/>
            <person name="Hauser L."/>
            <person name="Kyrpides N."/>
            <person name="Mikhailova N."/>
            <person name="Kerfeld C."/>
            <person name="Cannon G."/>
            <person name="Heinhort S."/>
        </authorList>
    </citation>
    <scope>NUCLEOTIDE SEQUENCE [LARGE SCALE GENOMIC DNA]</scope>
    <source>
        <strain evidence="9">ATCC 23641 / c2</strain>
    </source>
</reference>
<dbReference type="GO" id="GO:0000155">
    <property type="term" value="F:phosphorelay sensor kinase activity"/>
    <property type="evidence" value="ECO:0007669"/>
    <property type="project" value="InterPro"/>
</dbReference>
<dbReference type="PANTHER" id="PTHR45138">
    <property type="entry name" value="REGULATORY COMPONENTS OF SENSORY TRANSDUCTION SYSTEM"/>
    <property type="match status" value="1"/>
</dbReference>
<dbReference type="EMBL" id="CP001801">
    <property type="protein sequence ID" value="ACX94997.1"/>
    <property type="molecule type" value="Genomic_DNA"/>
</dbReference>
<feature type="domain" description="GGDEF" evidence="7">
    <location>
        <begin position="323"/>
        <end position="460"/>
    </location>
</feature>
<dbReference type="Gene3D" id="1.10.287.130">
    <property type="match status" value="1"/>
</dbReference>
<evidence type="ECO:0000313" key="8">
    <source>
        <dbReference type="EMBL" id="ACX94997.1"/>
    </source>
</evidence>
<evidence type="ECO:0000256" key="2">
    <source>
        <dbReference type="ARBA" id="ARBA00001946"/>
    </source>
</evidence>
<evidence type="ECO:0000259" key="6">
    <source>
        <dbReference type="PROSITE" id="PS50110"/>
    </source>
</evidence>
<feature type="domain" description="Response regulatory" evidence="6">
    <location>
        <begin position="157"/>
        <end position="273"/>
    </location>
</feature>
<dbReference type="SUPFAM" id="SSF47384">
    <property type="entry name" value="Homodimeric domain of signal transducing histidine kinase"/>
    <property type="match status" value="1"/>
</dbReference>
<proteinExistence type="predicted"/>
<feature type="modified residue" description="4-aspartylphosphate" evidence="4">
    <location>
        <position position="206"/>
    </location>
</feature>
<dbReference type="AlphaFoldDB" id="D0KWK0"/>
<dbReference type="Pfam" id="PF00990">
    <property type="entry name" value="GGDEF"/>
    <property type="match status" value="1"/>
</dbReference>
<dbReference type="STRING" id="555778.Hneap_0133"/>
<dbReference type="RefSeq" id="WP_012823033.1">
    <property type="nucleotide sequence ID" value="NC_013422.1"/>
</dbReference>
<dbReference type="KEGG" id="hna:Hneap_0133"/>
<evidence type="ECO:0000313" key="9">
    <source>
        <dbReference type="Proteomes" id="UP000009102"/>
    </source>
</evidence>
<evidence type="ECO:0000259" key="7">
    <source>
        <dbReference type="PROSITE" id="PS50887"/>
    </source>
</evidence>
<dbReference type="InterPro" id="IPR029787">
    <property type="entry name" value="Nucleotide_cyclase"/>
</dbReference>
<sequence length="461" mass="50943">MADTHPCDAHIRHDLRTPLNHMIGYTEMLLDDLPPTCNDLLSPRLKTLLDDAYRMLETINRPAPMSSGHFDGLFPDWRAKMALIEADFNGLKSTIENAWQEACPDVEKIGSAIGNMRALLESLSAKPSIDLGDARSQQNARETATHATGGSGHAGGHLLIVDDRQENLELMQRRLIREGYRVTVSNSGREALDRLESEQFDVILLDWLMPDMSGTEVLAKIRSKSSAHEQPVIVVTARHGSETIVDALTQGANDYLAKPLDFPVALARIATQVYLRRVTQQLADANRQLKQFSYIDGLTAIANRRKFDEYLMTTWRRAQQEGAPVSLILIDVDYFKRYNDSLGHEAGDHALMRVAKAVSSSLYRVKDLAARYGGEEFAVILPETELADALSVAERVRSAVMSLELPHPDSTVMPVVTASLGVGEWRPTAFCEPSALINLADKGLYQAKASGRNQVGTLGQN</sequence>
<dbReference type="SUPFAM" id="SSF52172">
    <property type="entry name" value="CheY-like"/>
    <property type="match status" value="1"/>
</dbReference>
<dbReference type="PANTHER" id="PTHR45138:SF9">
    <property type="entry name" value="DIGUANYLATE CYCLASE DGCM-RELATED"/>
    <property type="match status" value="1"/>
</dbReference>
<dbReference type="GO" id="GO:1902201">
    <property type="term" value="P:negative regulation of bacterial-type flagellum-dependent cell motility"/>
    <property type="evidence" value="ECO:0007669"/>
    <property type="project" value="TreeGrafter"/>
</dbReference>
<organism evidence="8 9">
    <name type="scientific">Halothiobacillus neapolitanus (strain ATCC 23641 / DSM 15147 / CIP 104769 / NCIMB 8539 / c2)</name>
    <name type="common">Thiobacillus neapolitanus</name>
    <dbReference type="NCBI Taxonomy" id="555778"/>
    <lineage>
        <taxon>Bacteria</taxon>
        <taxon>Pseudomonadati</taxon>
        <taxon>Pseudomonadota</taxon>
        <taxon>Gammaproteobacteria</taxon>
        <taxon>Chromatiales</taxon>
        <taxon>Halothiobacillaceae</taxon>
        <taxon>Halothiobacillus</taxon>
    </lineage>
</organism>
<gene>
    <name evidence="8" type="ordered locus">Hneap_0133</name>
</gene>
<dbReference type="InterPro" id="IPR050469">
    <property type="entry name" value="Diguanylate_Cyclase"/>
</dbReference>
<dbReference type="InterPro" id="IPR001789">
    <property type="entry name" value="Sig_transdc_resp-reg_receiver"/>
</dbReference>
<dbReference type="Gene3D" id="3.40.50.2300">
    <property type="match status" value="1"/>
</dbReference>
<keyword evidence="4" id="KW-0597">Phosphoprotein</keyword>
<dbReference type="InterPro" id="IPR011006">
    <property type="entry name" value="CheY-like_superfamily"/>
</dbReference>
<dbReference type="Pfam" id="PF00072">
    <property type="entry name" value="Response_reg"/>
    <property type="match status" value="1"/>
</dbReference>
<name>D0KWK0_HALNC</name>
<comment type="cofactor">
    <cofactor evidence="2">
        <name>Mg(2+)</name>
        <dbReference type="ChEBI" id="CHEBI:18420"/>
    </cofactor>
</comment>
<comment type="catalytic activity">
    <reaction evidence="3">
        <text>2 GTP = 3',3'-c-di-GMP + 2 diphosphate</text>
        <dbReference type="Rhea" id="RHEA:24898"/>
        <dbReference type="ChEBI" id="CHEBI:33019"/>
        <dbReference type="ChEBI" id="CHEBI:37565"/>
        <dbReference type="ChEBI" id="CHEBI:58805"/>
        <dbReference type="EC" id="2.7.7.65"/>
    </reaction>
</comment>
<dbReference type="Gene3D" id="3.30.70.270">
    <property type="match status" value="1"/>
</dbReference>
<dbReference type="OrthoDB" id="9773156at2"/>